<accession>A0A7X0LR07</accession>
<gene>
    <name evidence="2" type="ORF">HNQ79_003469</name>
</gene>
<reference evidence="2 3" key="1">
    <citation type="submission" date="2020-08" db="EMBL/GenBank/DDBJ databases">
        <title>Genomic Encyclopedia of Type Strains, Phase IV (KMG-IV): sequencing the most valuable type-strain genomes for metagenomic binning, comparative biology and taxonomic classification.</title>
        <authorList>
            <person name="Goeker M."/>
        </authorList>
    </citation>
    <scope>NUCLEOTIDE SEQUENCE [LARGE SCALE GENOMIC DNA]</scope>
    <source>
        <strain evidence="2 3">DSM 40141</strain>
    </source>
</reference>
<feature type="region of interest" description="Disordered" evidence="1">
    <location>
        <begin position="18"/>
        <end position="69"/>
    </location>
</feature>
<comment type="caution">
    <text evidence="2">The sequence shown here is derived from an EMBL/GenBank/DDBJ whole genome shotgun (WGS) entry which is preliminary data.</text>
</comment>
<dbReference type="Proteomes" id="UP000540423">
    <property type="component" value="Unassembled WGS sequence"/>
</dbReference>
<evidence type="ECO:0000313" key="3">
    <source>
        <dbReference type="Proteomes" id="UP000540423"/>
    </source>
</evidence>
<organism evidence="2 3">
    <name type="scientific">Streptomyces candidus</name>
    <dbReference type="NCBI Taxonomy" id="67283"/>
    <lineage>
        <taxon>Bacteria</taxon>
        <taxon>Bacillati</taxon>
        <taxon>Actinomycetota</taxon>
        <taxon>Actinomycetes</taxon>
        <taxon>Kitasatosporales</taxon>
        <taxon>Streptomycetaceae</taxon>
        <taxon>Streptomyces</taxon>
    </lineage>
</organism>
<name>A0A7X0LR07_9ACTN</name>
<evidence type="ECO:0000256" key="1">
    <source>
        <dbReference type="SAM" id="MobiDB-lite"/>
    </source>
</evidence>
<sequence length="246" mass="24672">METVEAVPGTAVTCAAHESAARTTPVPPSAPAACPVRAASHTTAQHRPTPECSPAPRFRSAHEPAAAPAASAPVSAAHADPAHALPWGPVAGGSAEPLDLVTVPARQGLEAVDILRRAAAGAAGSGTPGAPPAGVGPVLHDGPCDTLGFLVPPGTADCWDLPGSACTQTLGRGTSFAADAPDLPEYDPVTTLPSRETAARVVPQPPVTGTGWLLPPTDTGPVTDPAILRRALDQAARLIEAADRCR</sequence>
<keyword evidence="3" id="KW-1185">Reference proteome</keyword>
<protein>
    <submittedName>
        <fullName evidence="2">Uncharacterized protein</fullName>
    </submittedName>
</protein>
<dbReference type="EMBL" id="JACHEM010000008">
    <property type="protein sequence ID" value="MBB6436994.1"/>
    <property type="molecule type" value="Genomic_DNA"/>
</dbReference>
<dbReference type="RefSeq" id="WP_373312399.1">
    <property type="nucleotide sequence ID" value="NZ_BNBN01000001.1"/>
</dbReference>
<evidence type="ECO:0000313" key="2">
    <source>
        <dbReference type="EMBL" id="MBB6436994.1"/>
    </source>
</evidence>
<dbReference type="AlphaFoldDB" id="A0A7X0LR07"/>
<proteinExistence type="predicted"/>